<name>A0A2S8FYN9_9BACT</name>
<dbReference type="RefSeq" id="WP_105328553.1">
    <property type="nucleotide sequence ID" value="NZ_PUHY01000005.1"/>
</dbReference>
<dbReference type="EMBL" id="PUHY01000005">
    <property type="protein sequence ID" value="PQO37302.1"/>
    <property type="molecule type" value="Genomic_DNA"/>
</dbReference>
<dbReference type="Proteomes" id="UP000238322">
    <property type="component" value="Unassembled WGS sequence"/>
</dbReference>
<proteinExistence type="predicted"/>
<keyword evidence="1" id="KW-1133">Transmembrane helix</keyword>
<comment type="caution">
    <text evidence="2">The sequence shown here is derived from an EMBL/GenBank/DDBJ whole genome shotgun (WGS) entry which is preliminary data.</text>
</comment>
<accession>A0A2S8FYN9</accession>
<evidence type="ECO:0000313" key="2">
    <source>
        <dbReference type="EMBL" id="PQO37302.1"/>
    </source>
</evidence>
<feature type="transmembrane region" description="Helical" evidence="1">
    <location>
        <begin position="111"/>
        <end position="132"/>
    </location>
</feature>
<feature type="transmembrane region" description="Helical" evidence="1">
    <location>
        <begin position="12"/>
        <end position="32"/>
    </location>
</feature>
<protein>
    <submittedName>
        <fullName evidence="2">Uncharacterized protein</fullName>
    </submittedName>
</protein>
<evidence type="ECO:0000313" key="3">
    <source>
        <dbReference type="Proteomes" id="UP000238322"/>
    </source>
</evidence>
<feature type="transmembrane region" description="Helical" evidence="1">
    <location>
        <begin position="68"/>
        <end position="99"/>
    </location>
</feature>
<dbReference type="AlphaFoldDB" id="A0A2S8FYN9"/>
<keyword evidence="1" id="KW-0812">Transmembrane</keyword>
<gene>
    <name evidence="2" type="ORF">C5Y83_04970</name>
</gene>
<dbReference type="OrthoDB" id="9962271at2"/>
<reference evidence="2 3" key="1">
    <citation type="submission" date="2018-02" db="EMBL/GenBank/DDBJ databases">
        <title>Comparative genomes isolates from brazilian mangrove.</title>
        <authorList>
            <person name="Araujo J.E."/>
            <person name="Taketani R.G."/>
            <person name="Silva M.C.P."/>
            <person name="Loureco M.V."/>
            <person name="Andreote F.D."/>
        </authorList>
    </citation>
    <scope>NUCLEOTIDE SEQUENCE [LARGE SCALE GENOMIC DNA]</scope>
    <source>
        <strain evidence="2 3">Hex-1 MGV</strain>
    </source>
</reference>
<feature type="transmembrane region" description="Helical" evidence="1">
    <location>
        <begin position="38"/>
        <end position="56"/>
    </location>
</feature>
<evidence type="ECO:0000256" key="1">
    <source>
        <dbReference type="SAM" id="Phobius"/>
    </source>
</evidence>
<organism evidence="2 3">
    <name type="scientific">Blastopirellula marina</name>
    <dbReference type="NCBI Taxonomy" id="124"/>
    <lineage>
        <taxon>Bacteria</taxon>
        <taxon>Pseudomonadati</taxon>
        <taxon>Planctomycetota</taxon>
        <taxon>Planctomycetia</taxon>
        <taxon>Pirellulales</taxon>
        <taxon>Pirellulaceae</taxon>
        <taxon>Blastopirellula</taxon>
    </lineage>
</organism>
<sequence>MDGPRRTYGQLVSATLTILVAIWFAGILLSWIPRINENPLSMVVVAIIGPGLIAFQQYRSTFRANLSAARFCMVLTCFSSVFVALIFVIAICITAFTFLTQRQPFPLVPMVIFLASLTTLGSVASSNLRWWLELQTWYERDWQPPVARQFSLSDTLLLTLAVGIAFGVANHWSTTYR</sequence>
<keyword evidence="1" id="KW-0472">Membrane</keyword>
<feature type="transmembrane region" description="Helical" evidence="1">
    <location>
        <begin position="152"/>
        <end position="172"/>
    </location>
</feature>